<gene>
    <name evidence="1" type="ORF">FJZ47_21995</name>
</gene>
<evidence type="ECO:0000313" key="1">
    <source>
        <dbReference type="EMBL" id="MBM3226445.1"/>
    </source>
</evidence>
<proteinExistence type="predicted"/>
<organism evidence="1 2">
    <name type="scientific">Tectimicrobiota bacterium</name>
    <dbReference type="NCBI Taxonomy" id="2528274"/>
    <lineage>
        <taxon>Bacteria</taxon>
        <taxon>Pseudomonadati</taxon>
        <taxon>Nitrospinota/Tectimicrobiota group</taxon>
        <taxon>Candidatus Tectimicrobiota</taxon>
    </lineage>
</organism>
<dbReference type="AlphaFoldDB" id="A0A937W655"/>
<sequence>MAIFTLEEARALLPRVKEITQHSYELAIELQEQLESTEHPRDIRHLETRVHEVLRQWAAALQDLGVDVKGLWLADFDSGDGYYYCWQLGEDDIEHFHRYETGFAGRRPIALLD</sequence>
<dbReference type="Pfam" id="PF09969">
    <property type="entry name" value="DUF2203"/>
    <property type="match status" value="1"/>
</dbReference>
<dbReference type="Proteomes" id="UP000712673">
    <property type="component" value="Unassembled WGS sequence"/>
</dbReference>
<name>A0A937W655_UNCTE</name>
<protein>
    <submittedName>
        <fullName evidence="1">DUF2203 family protein</fullName>
    </submittedName>
</protein>
<reference evidence="1" key="1">
    <citation type="submission" date="2019-03" db="EMBL/GenBank/DDBJ databases">
        <title>Lake Tanganyika Metagenome-Assembled Genomes (MAGs).</title>
        <authorList>
            <person name="Tran P."/>
        </authorList>
    </citation>
    <scope>NUCLEOTIDE SEQUENCE</scope>
    <source>
        <strain evidence="1">K_DeepCast_65m_m2_066</strain>
    </source>
</reference>
<comment type="caution">
    <text evidence="1">The sequence shown here is derived from an EMBL/GenBank/DDBJ whole genome shotgun (WGS) entry which is preliminary data.</text>
</comment>
<accession>A0A937W655</accession>
<evidence type="ECO:0000313" key="2">
    <source>
        <dbReference type="Proteomes" id="UP000712673"/>
    </source>
</evidence>
<dbReference type="EMBL" id="VGLS01000911">
    <property type="protein sequence ID" value="MBM3226445.1"/>
    <property type="molecule type" value="Genomic_DNA"/>
</dbReference>
<dbReference type="InterPro" id="IPR018699">
    <property type="entry name" value="DUF2203"/>
</dbReference>
<dbReference type="PIRSF" id="PIRSF016498">
    <property type="entry name" value="UCP016498"/>
    <property type="match status" value="1"/>
</dbReference>